<evidence type="ECO:0000256" key="1">
    <source>
        <dbReference type="SAM" id="MobiDB-lite"/>
    </source>
</evidence>
<dbReference type="AlphaFoldDB" id="A0A1Y1KE11"/>
<dbReference type="EMBL" id="GEZM01087330">
    <property type="protein sequence ID" value="JAV58764.1"/>
    <property type="molecule type" value="Transcribed_RNA"/>
</dbReference>
<protein>
    <submittedName>
        <fullName evidence="2">Uncharacterized protein</fullName>
    </submittedName>
</protein>
<name>A0A1Y1KE11_PHOPY</name>
<evidence type="ECO:0000313" key="2">
    <source>
        <dbReference type="EMBL" id="JAV58758.1"/>
    </source>
</evidence>
<feature type="compositionally biased region" description="Basic residues" evidence="1">
    <location>
        <begin position="119"/>
        <end position="129"/>
    </location>
</feature>
<accession>A0A1Y1KE11</accession>
<reference evidence="2" key="1">
    <citation type="journal article" date="2016" name="Sci. Rep.">
        <title>Molecular characterization of firefly nuptial gifts: a multi-omics approach sheds light on postcopulatory sexual selection.</title>
        <authorList>
            <person name="Al-Wathiqui N."/>
            <person name="Fallon T.R."/>
            <person name="South A."/>
            <person name="Weng J.K."/>
            <person name="Lewis S.M."/>
        </authorList>
    </citation>
    <scope>NUCLEOTIDE SEQUENCE</scope>
</reference>
<dbReference type="EMBL" id="GEZM01087333">
    <property type="protein sequence ID" value="JAV58758.1"/>
    <property type="molecule type" value="Transcribed_RNA"/>
</dbReference>
<feature type="compositionally biased region" description="Basic residues" evidence="1">
    <location>
        <begin position="91"/>
        <end position="100"/>
    </location>
</feature>
<organism evidence="2">
    <name type="scientific">Photinus pyralis</name>
    <name type="common">Common eastern firefly</name>
    <name type="synonym">Lampyris pyralis</name>
    <dbReference type="NCBI Taxonomy" id="7054"/>
    <lineage>
        <taxon>Eukaryota</taxon>
        <taxon>Metazoa</taxon>
        <taxon>Ecdysozoa</taxon>
        <taxon>Arthropoda</taxon>
        <taxon>Hexapoda</taxon>
        <taxon>Insecta</taxon>
        <taxon>Pterygota</taxon>
        <taxon>Neoptera</taxon>
        <taxon>Endopterygota</taxon>
        <taxon>Coleoptera</taxon>
        <taxon>Polyphaga</taxon>
        <taxon>Elateriformia</taxon>
        <taxon>Elateroidea</taxon>
        <taxon>Lampyridae</taxon>
        <taxon>Lampyrinae</taxon>
        <taxon>Photinus</taxon>
    </lineage>
</organism>
<dbReference type="EMBL" id="GEZM01087332">
    <property type="protein sequence ID" value="JAV58760.1"/>
    <property type="molecule type" value="Transcribed_RNA"/>
</dbReference>
<feature type="region of interest" description="Disordered" evidence="1">
    <location>
        <begin position="82"/>
        <end position="129"/>
    </location>
</feature>
<dbReference type="EMBL" id="GEZM01087331">
    <property type="protein sequence ID" value="JAV58761.1"/>
    <property type="molecule type" value="Transcribed_RNA"/>
</dbReference>
<proteinExistence type="predicted"/>
<sequence length="203" mass="24390">MSIIKNYHVVTFAEDESVEIVPDIWMHPNGQCYWPPKKVKKTQAPDKSSWHLYEIKILGTYSSYEKAREKLILAEVTSDLNTDGERDSKQYRKVSKKKHLSTSNEEGSESDRQSYPSPPKKKLIKEKRLRTQRCSEVTPAKKYLRLKHIVHKLNRYLFHMKKQVVHKLFHHHLIYIEKQVIHNRYHRFHMKIFKNEYSKKYSP</sequence>